<name>A0A0K6G796_9AGAM</name>
<keyword evidence="4" id="KW-1185">Reference proteome</keyword>
<protein>
    <recommendedName>
        <fullName evidence="5">HNH nuclease domain-containing protein</fullName>
    </recommendedName>
</protein>
<keyword evidence="2" id="KW-0732">Signal</keyword>
<feature type="region of interest" description="Disordered" evidence="1">
    <location>
        <begin position="282"/>
        <end position="309"/>
    </location>
</feature>
<gene>
    <name evidence="3" type="ORF">RSOLAG22IIIB_11232</name>
</gene>
<feature type="chain" id="PRO_5005503107" description="HNH nuclease domain-containing protein" evidence="2">
    <location>
        <begin position="22"/>
        <end position="826"/>
    </location>
</feature>
<dbReference type="EMBL" id="CYGV01001447">
    <property type="protein sequence ID" value="CUA74477.1"/>
    <property type="molecule type" value="Genomic_DNA"/>
</dbReference>
<organism evidence="3 4">
    <name type="scientific">Rhizoctonia solani</name>
    <dbReference type="NCBI Taxonomy" id="456999"/>
    <lineage>
        <taxon>Eukaryota</taxon>
        <taxon>Fungi</taxon>
        <taxon>Dikarya</taxon>
        <taxon>Basidiomycota</taxon>
        <taxon>Agaricomycotina</taxon>
        <taxon>Agaricomycetes</taxon>
        <taxon>Cantharellales</taxon>
        <taxon>Ceratobasidiaceae</taxon>
        <taxon>Rhizoctonia</taxon>
    </lineage>
</organism>
<sequence length="826" mass="92297">MALSAIEFALCVLSMFGRVLDENRMAVQVLLEAIKSYNMTTKQFGKRAVKQAGYGGRSSLRAIAKFLGQDYNMKELRTDEASLSPSSPDNTDISRQGAQAVLHTILDPVVGCLARQDLVNMRRDMDDAMRLASSVPMEEVRTRVADFGRQARENGCRERWVEVWEKGIQSRAMDVDQPTPIGVEATEAELACKFAVVPVMSTLRRRAHVARNCRPGRFPSATDVCLGLNWPTSSSSSSASTSSSGSDDTRIWHAHGWKMFHPATAAKRKRTDAMGFKFPPPGMISSAESTTPTTPTPSGVDSKPAADMSEQLKQWQDDWETEQFGAWKAAIGKDDAISFIAGTQNKKMWHKHGWKKFDPTARSAHKKTSFRFPAPGSPCTSNTASDADSVRCLDADAECKYRKWEDSWEAEQVGKWTAGLKVPAKREEAGVWKRLAMAWKSEKVDIWAGMEWQEADEYLTFATIVRGPRLGSAAPIHSPPSVTCAPNSLTNRDVAIFASPLPRVNGRFQDNESALNAYQRLLELEEKNPLWIRILGYMLIYAPNDNGRLAIAQDINTRATDRGVLELGKSLYDYFVLYFKAVDVSTPPSPPPSVDPFQDPISTLMSTPTTYLEAKTNALNRDNYRCALSQTVDMRTYMKFPGLGKQLGDNPPLVMHYTECWHILPLRLTKDIRNNLAERTEFATVFEMLEHFGGISHLELKERGLHHWTNILTVEKSLLWYLDNLCLWLEPVEGADNSYRVGKRFPRIRSDPPETIIFPTATNLPLPDRRYLALHAACAKVIHMSGASDAIDSTIHKMEWDGVLSEDGSSVDFLHGLLALESIEVI</sequence>
<proteinExistence type="predicted"/>
<reference evidence="3 4" key="1">
    <citation type="submission" date="2015-07" db="EMBL/GenBank/DDBJ databases">
        <authorList>
            <person name="Noorani M."/>
        </authorList>
    </citation>
    <scope>NUCLEOTIDE SEQUENCE [LARGE SCALE GENOMIC DNA]</scope>
    <source>
        <strain evidence="3">BBA 69670</strain>
    </source>
</reference>
<dbReference type="AlphaFoldDB" id="A0A0K6G796"/>
<evidence type="ECO:0000313" key="4">
    <source>
        <dbReference type="Proteomes" id="UP000044841"/>
    </source>
</evidence>
<evidence type="ECO:0000313" key="3">
    <source>
        <dbReference type="EMBL" id="CUA74477.1"/>
    </source>
</evidence>
<evidence type="ECO:0000256" key="1">
    <source>
        <dbReference type="SAM" id="MobiDB-lite"/>
    </source>
</evidence>
<evidence type="ECO:0000256" key="2">
    <source>
        <dbReference type="SAM" id="SignalP"/>
    </source>
</evidence>
<accession>A0A0K6G796</accession>
<feature type="signal peptide" evidence="2">
    <location>
        <begin position="1"/>
        <end position="21"/>
    </location>
</feature>
<dbReference type="Proteomes" id="UP000044841">
    <property type="component" value="Unassembled WGS sequence"/>
</dbReference>
<evidence type="ECO:0008006" key="5">
    <source>
        <dbReference type="Google" id="ProtNLM"/>
    </source>
</evidence>